<feature type="transmembrane region" description="Helical" evidence="1">
    <location>
        <begin position="53"/>
        <end position="72"/>
    </location>
</feature>
<evidence type="ECO:0000313" key="2">
    <source>
        <dbReference type="EMBL" id="MDI6099367.1"/>
    </source>
</evidence>
<name>A0ABT6WI35_9ACTN</name>
<accession>A0ABT6WI35</accession>
<comment type="caution">
    <text evidence="2">The sequence shown here is derived from an EMBL/GenBank/DDBJ whole genome shotgun (WGS) entry which is preliminary data.</text>
</comment>
<evidence type="ECO:0008006" key="4">
    <source>
        <dbReference type="Google" id="ProtNLM"/>
    </source>
</evidence>
<protein>
    <recommendedName>
        <fullName evidence="4">DUF4345 domain-containing protein</fullName>
    </recommendedName>
</protein>
<sequence>MSVISKQGMAAVLAASALVVGGWAAVAPASFYSDFPLPGRAWVSGLGPYNEHLVRDVGGLYLALFVLTAWAAARPSGELVRVTGLAWLVFGAGHLAFHSLHLEMFPTIDRIAMMVALGGSVLLAALLLIPGGAPWSTRGRTEAEVR</sequence>
<keyword evidence="3" id="KW-1185">Reference proteome</keyword>
<feature type="transmembrane region" description="Helical" evidence="1">
    <location>
        <begin position="79"/>
        <end position="99"/>
    </location>
</feature>
<reference evidence="2 3" key="1">
    <citation type="submission" date="2023-05" db="EMBL/GenBank/DDBJ databases">
        <title>Actinoplanes sp. NEAU-A12 genome sequencing.</title>
        <authorList>
            <person name="Wang Z.-S."/>
        </authorList>
    </citation>
    <scope>NUCLEOTIDE SEQUENCE [LARGE SCALE GENOMIC DNA]</scope>
    <source>
        <strain evidence="2 3">NEAU-A12</strain>
    </source>
</reference>
<dbReference type="RefSeq" id="WP_282759518.1">
    <property type="nucleotide sequence ID" value="NZ_JASCTH010000007.1"/>
</dbReference>
<keyword evidence="1" id="KW-0472">Membrane</keyword>
<organism evidence="2 3">
    <name type="scientific">Actinoplanes sandaracinus</name>
    <dbReference type="NCBI Taxonomy" id="3045177"/>
    <lineage>
        <taxon>Bacteria</taxon>
        <taxon>Bacillati</taxon>
        <taxon>Actinomycetota</taxon>
        <taxon>Actinomycetes</taxon>
        <taxon>Micromonosporales</taxon>
        <taxon>Micromonosporaceae</taxon>
        <taxon>Actinoplanes</taxon>
    </lineage>
</organism>
<evidence type="ECO:0000313" key="3">
    <source>
        <dbReference type="Proteomes" id="UP001241758"/>
    </source>
</evidence>
<dbReference type="Proteomes" id="UP001241758">
    <property type="component" value="Unassembled WGS sequence"/>
</dbReference>
<keyword evidence="1" id="KW-0812">Transmembrane</keyword>
<keyword evidence="1" id="KW-1133">Transmembrane helix</keyword>
<feature type="transmembrane region" description="Helical" evidence="1">
    <location>
        <begin position="111"/>
        <end position="130"/>
    </location>
</feature>
<dbReference type="EMBL" id="JASCTH010000007">
    <property type="protein sequence ID" value="MDI6099367.1"/>
    <property type="molecule type" value="Genomic_DNA"/>
</dbReference>
<evidence type="ECO:0000256" key="1">
    <source>
        <dbReference type="SAM" id="Phobius"/>
    </source>
</evidence>
<gene>
    <name evidence="2" type="ORF">QLQ12_12265</name>
</gene>
<proteinExistence type="predicted"/>